<evidence type="ECO:0000256" key="2">
    <source>
        <dbReference type="ARBA" id="ARBA00008276"/>
    </source>
</evidence>
<comment type="catalytic activity">
    <reaction evidence="12">
        <text>(6S)-5,6,7,8-tetrahydrofolyl-(gamma-L-Glu)(n) + L-glutamate + ATP = (6S)-5,6,7,8-tetrahydrofolyl-(gamma-L-Glu)(n+1) + ADP + phosphate + H(+)</text>
        <dbReference type="Rhea" id="RHEA:10580"/>
        <dbReference type="Rhea" id="RHEA-COMP:14738"/>
        <dbReference type="Rhea" id="RHEA-COMP:14740"/>
        <dbReference type="ChEBI" id="CHEBI:15378"/>
        <dbReference type="ChEBI" id="CHEBI:29985"/>
        <dbReference type="ChEBI" id="CHEBI:30616"/>
        <dbReference type="ChEBI" id="CHEBI:43474"/>
        <dbReference type="ChEBI" id="CHEBI:141005"/>
        <dbReference type="ChEBI" id="CHEBI:456216"/>
        <dbReference type="EC" id="6.3.2.17"/>
    </reaction>
</comment>
<comment type="similarity">
    <text evidence="2">Belongs to the folylpolyglutamate synthase family.</text>
</comment>
<dbReference type="SUPFAM" id="SSF53623">
    <property type="entry name" value="MurD-like peptide ligases, catalytic domain"/>
    <property type="match status" value="1"/>
</dbReference>
<dbReference type="NCBIfam" id="TIGR01499">
    <property type="entry name" value="folC"/>
    <property type="match status" value="1"/>
</dbReference>
<evidence type="ECO:0000256" key="3">
    <source>
        <dbReference type="ARBA" id="ARBA00013025"/>
    </source>
</evidence>
<dbReference type="GO" id="GO:0046872">
    <property type="term" value="F:metal ion binding"/>
    <property type="evidence" value="ECO:0007669"/>
    <property type="project" value="UniProtKB-KW"/>
</dbReference>
<accession>A0A9P8YBX0</accession>
<dbReference type="InterPro" id="IPR036615">
    <property type="entry name" value="Mur_ligase_C_dom_sf"/>
</dbReference>
<dbReference type="Gene3D" id="3.40.1190.10">
    <property type="entry name" value="Mur-like, catalytic domain"/>
    <property type="match status" value="1"/>
</dbReference>
<evidence type="ECO:0000256" key="5">
    <source>
        <dbReference type="ARBA" id="ARBA00022598"/>
    </source>
</evidence>
<evidence type="ECO:0000256" key="1">
    <source>
        <dbReference type="ARBA" id="ARBA00005150"/>
    </source>
</evidence>
<dbReference type="AlphaFoldDB" id="A0A9P8YBX0"/>
<evidence type="ECO:0000313" key="14">
    <source>
        <dbReference type="Proteomes" id="UP000756346"/>
    </source>
</evidence>
<dbReference type="GO" id="GO:0006730">
    <property type="term" value="P:one-carbon metabolic process"/>
    <property type="evidence" value="ECO:0007669"/>
    <property type="project" value="UniProtKB-KW"/>
</dbReference>
<gene>
    <name evidence="13" type="ORF">B0I36DRAFT_285380</name>
</gene>
<dbReference type="GO" id="GO:0005739">
    <property type="term" value="C:mitochondrion"/>
    <property type="evidence" value="ECO:0007669"/>
    <property type="project" value="TreeGrafter"/>
</dbReference>
<dbReference type="InterPro" id="IPR001645">
    <property type="entry name" value="Folylpolyglutamate_synth"/>
</dbReference>
<dbReference type="Proteomes" id="UP000756346">
    <property type="component" value="Unassembled WGS sequence"/>
</dbReference>
<evidence type="ECO:0000256" key="8">
    <source>
        <dbReference type="ARBA" id="ARBA00022840"/>
    </source>
</evidence>
<evidence type="ECO:0000256" key="10">
    <source>
        <dbReference type="ARBA" id="ARBA00030592"/>
    </source>
</evidence>
<evidence type="ECO:0000313" key="13">
    <source>
        <dbReference type="EMBL" id="KAH7035110.1"/>
    </source>
</evidence>
<keyword evidence="6" id="KW-0479">Metal-binding</keyword>
<sequence>MAQPPSAYDRAIQVLDQLRRPLPQGPLTTQDGLPQGDPVFRGVPNVHGMQQWLDHLGYSQTDIARLNIIHVAGTKGKGSTCAFIEAFLRQHGRRTGFPQKTGLYTSPHLLRIPERIRINSDPLDDESFGKYVLEVFECLSATGARLPGYLQMLALVSFHAFLCEGVDVAVYEAHRGGEYDATNVIANPVITAITTIGIDHIRGLGPTVENIAWHKAGILKPGSLAFSAAQEPSVSRVLSARAASCGLNLEFVDMDSNLLTDLELDVQRINCSLAHKVSEAFLVQLQRPAATFERDGDLLSAEDVTAGIQNFYWPGRFDIVEADGYTCFLDGAHNEISVDKAASWFISQSLIRRYVEKLHIHEEGGLLSWLLDGTKQC</sequence>
<dbReference type="EMBL" id="JAGTJQ010000003">
    <property type="protein sequence ID" value="KAH7035110.1"/>
    <property type="molecule type" value="Genomic_DNA"/>
</dbReference>
<proteinExistence type="inferred from homology"/>
<evidence type="ECO:0000256" key="12">
    <source>
        <dbReference type="ARBA" id="ARBA00047493"/>
    </source>
</evidence>
<dbReference type="GO" id="GO:0005524">
    <property type="term" value="F:ATP binding"/>
    <property type="evidence" value="ECO:0007669"/>
    <property type="project" value="UniProtKB-KW"/>
</dbReference>
<evidence type="ECO:0000256" key="6">
    <source>
        <dbReference type="ARBA" id="ARBA00022723"/>
    </source>
</evidence>
<keyword evidence="8" id="KW-0067">ATP-binding</keyword>
<comment type="caution">
    <text evidence="13">The sequence shown here is derived from an EMBL/GenBank/DDBJ whole genome shotgun (WGS) entry which is preliminary data.</text>
</comment>
<reference evidence="13" key="1">
    <citation type="journal article" date="2021" name="Nat. Commun.">
        <title>Genetic determinants of endophytism in the Arabidopsis root mycobiome.</title>
        <authorList>
            <person name="Mesny F."/>
            <person name="Miyauchi S."/>
            <person name="Thiergart T."/>
            <person name="Pickel B."/>
            <person name="Atanasova L."/>
            <person name="Karlsson M."/>
            <person name="Huettel B."/>
            <person name="Barry K.W."/>
            <person name="Haridas S."/>
            <person name="Chen C."/>
            <person name="Bauer D."/>
            <person name="Andreopoulos W."/>
            <person name="Pangilinan J."/>
            <person name="LaButti K."/>
            <person name="Riley R."/>
            <person name="Lipzen A."/>
            <person name="Clum A."/>
            <person name="Drula E."/>
            <person name="Henrissat B."/>
            <person name="Kohler A."/>
            <person name="Grigoriev I.V."/>
            <person name="Martin F.M."/>
            <person name="Hacquard S."/>
        </authorList>
    </citation>
    <scope>NUCLEOTIDE SEQUENCE</scope>
    <source>
        <strain evidence="13">MPI-CAGE-CH-0230</strain>
    </source>
</reference>
<keyword evidence="4" id="KW-0554">One-carbon metabolism</keyword>
<dbReference type="GeneID" id="70181129"/>
<keyword evidence="7" id="KW-0547">Nucleotide-binding</keyword>
<evidence type="ECO:0000256" key="7">
    <source>
        <dbReference type="ARBA" id="ARBA00022741"/>
    </source>
</evidence>
<protein>
    <recommendedName>
        <fullName evidence="3">tetrahydrofolate synthase</fullName>
        <ecNumber evidence="3">6.3.2.17</ecNumber>
    </recommendedName>
    <alternativeName>
        <fullName evidence="11">Folylpoly-gamma-glutamate synthetase</fullName>
    </alternativeName>
    <alternativeName>
        <fullName evidence="10">Tetrahydrofolylpolyglutamate synthase</fullName>
    </alternativeName>
</protein>
<dbReference type="PANTHER" id="PTHR11136">
    <property type="entry name" value="FOLYLPOLYGLUTAMATE SYNTHASE-RELATED"/>
    <property type="match status" value="1"/>
</dbReference>
<name>A0A9P8YBX0_9PEZI</name>
<organism evidence="13 14">
    <name type="scientific">Microdochium trichocladiopsis</name>
    <dbReference type="NCBI Taxonomy" id="1682393"/>
    <lineage>
        <taxon>Eukaryota</taxon>
        <taxon>Fungi</taxon>
        <taxon>Dikarya</taxon>
        <taxon>Ascomycota</taxon>
        <taxon>Pezizomycotina</taxon>
        <taxon>Sordariomycetes</taxon>
        <taxon>Xylariomycetidae</taxon>
        <taxon>Xylariales</taxon>
        <taxon>Microdochiaceae</taxon>
        <taxon>Microdochium</taxon>
    </lineage>
</organism>
<keyword evidence="14" id="KW-1185">Reference proteome</keyword>
<dbReference type="SUPFAM" id="SSF53244">
    <property type="entry name" value="MurD-like peptide ligases, peptide-binding domain"/>
    <property type="match status" value="1"/>
</dbReference>
<dbReference type="EC" id="6.3.2.17" evidence="3"/>
<dbReference type="RefSeq" id="XP_046015203.1">
    <property type="nucleotide sequence ID" value="XM_046151583.1"/>
</dbReference>
<evidence type="ECO:0000256" key="4">
    <source>
        <dbReference type="ARBA" id="ARBA00022563"/>
    </source>
</evidence>
<dbReference type="PANTHER" id="PTHR11136:SF5">
    <property type="entry name" value="FOLYLPOLYGLUTAMATE SYNTHASE, MITOCHONDRIAL"/>
    <property type="match status" value="1"/>
</dbReference>
<keyword evidence="5 13" id="KW-0436">Ligase</keyword>
<dbReference type="GO" id="GO:0005829">
    <property type="term" value="C:cytosol"/>
    <property type="evidence" value="ECO:0007669"/>
    <property type="project" value="TreeGrafter"/>
</dbReference>
<keyword evidence="9" id="KW-0460">Magnesium</keyword>
<dbReference type="OrthoDB" id="5212574at2759"/>
<evidence type="ECO:0000256" key="11">
    <source>
        <dbReference type="ARBA" id="ARBA00030876"/>
    </source>
</evidence>
<dbReference type="InterPro" id="IPR036565">
    <property type="entry name" value="Mur-like_cat_sf"/>
</dbReference>
<dbReference type="GO" id="GO:0004326">
    <property type="term" value="F:tetrahydrofolylpolyglutamate synthase activity"/>
    <property type="evidence" value="ECO:0007669"/>
    <property type="project" value="UniProtKB-EC"/>
</dbReference>
<comment type="pathway">
    <text evidence="1">Cofactor biosynthesis; tetrahydrofolylpolyglutamate biosynthesis.</text>
</comment>
<evidence type="ECO:0000256" key="9">
    <source>
        <dbReference type="ARBA" id="ARBA00022842"/>
    </source>
</evidence>